<dbReference type="Gene3D" id="3.40.50.150">
    <property type="entry name" value="Vaccinia Virus protein VP39"/>
    <property type="match status" value="1"/>
</dbReference>
<dbReference type="Gene3D" id="3.30.470.20">
    <property type="entry name" value="ATP-grasp fold, B domain"/>
    <property type="match status" value="1"/>
</dbReference>
<evidence type="ECO:0000313" key="5">
    <source>
        <dbReference type="EMBL" id="WZL77035.1"/>
    </source>
</evidence>
<protein>
    <submittedName>
        <fullName evidence="5">Methyltransferase domain-containing protein</fullName>
    </submittedName>
</protein>
<gene>
    <name evidence="5" type="ORF">QBE54_04760</name>
</gene>
<dbReference type="InterPro" id="IPR029063">
    <property type="entry name" value="SAM-dependent_MTases_sf"/>
</dbReference>
<comment type="similarity">
    <text evidence="1">Belongs to the D-alanine--D-alanine ligase family.</text>
</comment>
<dbReference type="EMBL" id="CP121689">
    <property type="protein sequence ID" value="WZL77035.1"/>
    <property type="molecule type" value="Genomic_DNA"/>
</dbReference>
<evidence type="ECO:0000256" key="2">
    <source>
        <dbReference type="ARBA" id="ARBA00022598"/>
    </source>
</evidence>
<dbReference type="CDD" id="cd02440">
    <property type="entry name" value="AdoMet_MTases"/>
    <property type="match status" value="1"/>
</dbReference>
<dbReference type="PROSITE" id="PS50975">
    <property type="entry name" value="ATP_GRASP"/>
    <property type="match status" value="1"/>
</dbReference>
<dbReference type="InterPro" id="IPR011761">
    <property type="entry name" value="ATP-grasp"/>
</dbReference>
<dbReference type="PANTHER" id="PTHR23132:SF23">
    <property type="entry name" value="D-ALANINE--D-ALANINE LIGASE B"/>
    <property type="match status" value="1"/>
</dbReference>
<dbReference type="InterPro" id="IPR013815">
    <property type="entry name" value="ATP_grasp_subdomain_1"/>
</dbReference>
<dbReference type="SUPFAM" id="SSF53335">
    <property type="entry name" value="S-adenosyl-L-methionine-dependent methyltransferases"/>
    <property type="match status" value="1"/>
</dbReference>
<dbReference type="Proteomes" id="UP001461341">
    <property type="component" value="Chromosome"/>
</dbReference>
<dbReference type="Gene3D" id="3.30.1490.20">
    <property type="entry name" value="ATP-grasp fold, A domain"/>
    <property type="match status" value="1"/>
</dbReference>
<accession>A0ABZ2YGY0</accession>
<dbReference type="Pfam" id="PF13649">
    <property type="entry name" value="Methyltransf_25"/>
    <property type="match status" value="1"/>
</dbReference>
<keyword evidence="5" id="KW-0489">Methyltransferase</keyword>
<dbReference type="GO" id="GO:0008168">
    <property type="term" value="F:methyltransferase activity"/>
    <property type="evidence" value="ECO:0007669"/>
    <property type="project" value="UniProtKB-KW"/>
</dbReference>
<sequence>MAQKSASFKKGVHRGRPRKQTKFLGPVANLEEHVPPDWWRTLFGPVYLKTDGDVVEDTNLTRTEVDVILEILQPSPDAAILDLCCGQGRHSLELARRGYTGVCALDRSRYLIQKAKNQARKEELNVAFKEGDARKLPYPDESFDYVLLLGNSFGYFESIRDDILVLREVMRVLKPMGKVFIDVADGEYLRNNFKARSWEWIDKRYFVCRERSLSTDRTRLISREIVIHAQKGVVVDQFYSERLYSEKSLKELLEKSGFSEITFHGEFVPQSSRNQDLGMMEQRILVTARVNKQKKRVQKKGLIRSQKEIVVLLGDPKQKDFLKPGTVFDEDDFYTIEQLKEALSRLERFRFTFLDNHGTLIRELIGLKGKVDLVLNFCDEGFKNDPYKELHIPALLEMLDLPYTGSGPQCLAYCYDKSLVRGVAREMGVPVPRACFIKPEDMAFSIPIAFPVIVKPNFGDSSFGITEKSVCFSLEELVEAIAWIREKLGYTQPILVEEFLTGKDLSVGIIGNLPDNYIVLPITEEDYSELPPDLPRICGYEAKWLPDSPYGKVRSVKAEIPESIEKLIVEHSLKLIERFGCRDYVRLDWRLDEEGYPRLLEINPNPGWCYDGHLAKMAAIGGMSYSELLQTIIETALLRIERQ</sequence>
<evidence type="ECO:0000313" key="6">
    <source>
        <dbReference type="Proteomes" id="UP001461341"/>
    </source>
</evidence>
<dbReference type="Gene3D" id="2.20.25.110">
    <property type="entry name" value="S-adenosyl-L-methionine-dependent methyltransferases"/>
    <property type="match status" value="1"/>
</dbReference>
<dbReference type="InterPro" id="IPR011095">
    <property type="entry name" value="Dala_Dala_lig_C"/>
</dbReference>
<dbReference type="GO" id="GO:0032259">
    <property type="term" value="P:methylation"/>
    <property type="evidence" value="ECO:0007669"/>
    <property type="project" value="UniProtKB-KW"/>
</dbReference>
<organism evidence="5 6">
    <name type="scientific">Thermatribacter velox</name>
    <dbReference type="NCBI Taxonomy" id="3039681"/>
    <lineage>
        <taxon>Bacteria</taxon>
        <taxon>Pseudomonadati</taxon>
        <taxon>Atribacterota</taxon>
        <taxon>Atribacteria</taxon>
        <taxon>Atribacterales</taxon>
        <taxon>Thermatribacteraceae</taxon>
        <taxon>Thermatribacter</taxon>
    </lineage>
</organism>
<dbReference type="Pfam" id="PF07478">
    <property type="entry name" value="Dala_Dala_lig_C"/>
    <property type="match status" value="1"/>
</dbReference>
<keyword evidence="3" id="KW-0067">ATP-binding</keyword>
<evidence type="ECO:0000256" key="1">
    <source>
        <dbReference type="ARBA" id="ARBA00010871"/>
    </source>
</evidence>
<keyword evidence="5" id="KW-0808">Transferase</keyword>
<proteinExistence type="inferred from homology"/>
<dbReference type="SUPFAM" id="SSF56059">
    <property type="entry name" value="Glutathione synthetase ATP-binding domain-like"/>
    <property type="match status" value="1"/>
</dbReference>
<dbReference type="RefSeq" id="WP_369019201.1">
    <property type="nucleotide sequence ID" value="NZ_CP121689.1"/>
</dbReference>
<evidence type="ECO:0000256" key="3">
    <source>
        <dbReference type="PROSITE-ProRule" id="PRU00409"/>
    </source>
</evidence>
<keyword evidence="2" id="KW-0436">Ligase</keyword>
<evidence type="ECO:0000259" key="4">
    <source>
        <dbReference type="PROSITE" id="PS50975"/>
    </source>
</evidence>
<keyword evidence="6" id="KW-1185">Reference proteome</keyword>
<dbReference type="PANTHER" id="PTHR23132">
    <property type="entry name" value="D-ALANINE--D-ALANINE LIGASE"/>
    <property type="match status" value="1"/>
</dbReference>
<reference evidence="5 6" key="1">
    <citation type="submission" date="2023-03" db="EMBL/GenBank/DDBJ databases">
        <title>Novel Species.</title>
        <authorList>
            <person name="Ma S."/>
        </authorList>
    </citation>
    <scope>NUCLEOTIDE SEQUENCE [LARGE SCALE GENOMIC DNA]</scope>
    <source>
        <strain evidence="5 6">B11</strain>
    </source>
</reference>
<keyword evidence="3" id="KW-0547">Nucleotide-binding</keyword>
<name>A0ABZ2YGY0_9BACT</name>
<dbReference type="InterPro" id="IPR041698">
    <property type="entry name" value="Methyltransf_25"/>
</dbReference>
<feature type="domain" description="ATP-grasp" evidence="4">
    <location>
        <begin position="421"/>
        <end position="634"/>
    </location>
</feature>